<protein>
    <submittedName>
        <fullName evidence="3">Uncharacterized protein</fullName>
    </submittedName>
</protein>
<dbReference type="AlphaFoldDB" id="A0A2A6CI05"/>
<evidence type="ECO:0000256" key="2">
    <source>
        <dbReference type="SAM" id="MobiDB-lite"/>
    </source>
</evidence>
<evidence type="ECO:0000313" key="3">
    <source>
        <dbReference type="EnsemblMetazoa" id="PPA38036.1"/>
    </source>
</evidence>
<evidence type="ECO:0000256" key="1">
    <source>
        <dbReference type="SAM" id="Coils"/>
    </source>
</evidence>
<reference evidence="3" key="2">
    <citation type="submission" date="2022-06" db="UniProtKB">
        <authorList>
            <consortium name="EnsemblMetazoa"/>
        </authorList>
    </citation>
    <scope>IDENTIFICATION</scope>
    <source>
        <strain evidence="3">PS312</strain>
    </source>
</reference>
<name>A0A2A6CI05_PRIPA</name>
<sequence>MTSRKRARTKGTTSARKLDKLPEPQRQPQSEADEVTEILRLSMKAASHNNNIDAAATQLRNRKEKMEAEKVLLETLAQRFGGIGNLLTAIHTRQFPIVLDAQNPLFPQRT</sequence>
<dbReference type="EnsemblMetazoa" id="PPA38036.1">
    <property type="protein sequence ID" value="PPA38036.1"/>
    <property type="gene ID" value="WBGene00276405"/>
</dbReference>
<evidence type="ECO:0000313" key="4">
    <source>
        <dbReference type="Proteomes" id="UP000005239"/>
    </source>
</evidence>
<organism evidence="3 4">
    <name type="scientific">Pristionchus pacificus</name>
    <name type="common">Parasitic nematode worm</name>
    <dbReference type="NCBI Taxonomy" id="54126"/>
    <lineage>
        <taxon>Eukaryota</taxon>
        <taxon>Metazoa</taxon>
        <taxon>Ecdysozoa</taxon>
        <taxon>Nematoda</taxon>
        <taxon>Chromadorea</taxon>
        <taxon>Rhabditida</taxon>
        <taxon>Rhabditina</taxon>
        <taxon>Diplogasteromorpha</taxon>
        <taxon>Diplogasteroidea</taxon>
        <taxon>Neodiplogasteridae</taxon>
        <taxon>Pristionchus</taxon>
    </lineage>
</organism>
<proteinExistence type="predicted"/>
<reference evidence="4" key="1">
    <citation type="journal article" date="2008" name="Nat. Genet.">
        <title>The Pristionchus pacificus genome provides a unique perspective on nematode lifestyle and parasitism.</title>
        <authorList>
            <person name="Dieterich C."/>
            <person name="Clifton S.W."/>
            <person name="Schuster L.N."/>
            <person name="Chinwalla A."/>
            <person name="Delehaunty K."/>
            <person name="Dinkelacker I."/>
            <person name="Fulton L."/>
            <person name="Fulton R."/>
            <person name="Godfrey J."/>
            <person name="Minx P."/>
            <person name="Mitreva M."/>
            <person name="Roeseler W."/>
            <person name="Tian H."/>
            <person name="Witte H."/>
            <person name="Yang S.P."/>
            <person name="Wilson R.K."/>
            <person name="Sommer R.J."/>
        </authorList>
    </citation>
    <scope>NUCLEOTIDE SEQUENCE [LARGE SCALE GENOMIC DNA]</scope>
    <source>
        <strain evidence="4">PS312</strain>
    </source>
</reference>
<gene>
    <name evidence="3" type="primary">WBGene00276405</name>
</gene>
<accession>A0A2A6CI05</accession>
<accession>A0A8R1YU16</accession>
<feature type="region of interest" description="Disordered" evidence="2">
    <location>
        <begin position="1"/>
        <end position="34"/>
    </location>
</feature>
<keyword evidence="1" id="KW-0175">Coiled coil</keyword>
<keyword evidence="4" id="KW-1185">Reference proteome</keyword>
<dbReference type="Proteomes" id="UP000005239">
    <property type="component" value="Unassembled WGS sequence"/>
</dbReference>
<feature type="coiled-coil region" evidence="1">
    <location>
        <begin position="49"/>
        <end position="76"/>
    </location>
</feature>